<evidence type="ECO:0000313" key="3">
    <source>
        <dbReference type="Proteomes" id="UP000054266"/>
    </source>
</evidence>
<feature type="region of interest" description="Disordered" evidence="1">
    <location>
        <begin position="1"/>
        <end position="22"/>
    </location>
</feature>
<keyword evidence="3" id="KW-1185">Reference proteome</keyword>
<protein>
    <submittedName>
        <fullName evidence="2">Uncharacterized protein</fullName>
    </submittedName>
</protein>
<feature type="compositionally biased region" description="Basic and acidic residues" evidence="1">
    <location>
        <begin position="1"/>
        <end position="13"/>
    </location>
</feature>
<proteinExistence type="predicted"/>
<reference evidence="2 3" key="1">
    <citation type="submission" date="2015-01" db="EMBL/GenBank/DDBJ databases">
        <title>The Genome Sequence of Capronia semiimmersa CBS27337.</title>
        <authorList>
            <consortium name="The Broad Institute Genomics Platform"/>
            <person name="Cuomo C."/>
            <person name="de Hoog S."/>
            <person name="Gorbushina A."/>
            <person name="Stielow B."/>
            <person name="Teixiera M."/>
            <person name="Abouelleil A."/>
            <person name="Chapman S.B."/>
            <person name="Priest M."/>
            <person name="Young S.K."/>
            <person name="Wortman J."/>
            <person name="Nusbaum C."/>
            <person name="Birren B."/>
        </authorList>
    </citation>
    <scope>NUCLEOTIDE SEQUENCE [LARGE SCALE GENOMIC DNA]</scope>
    <source>
        <strain evidence="2 3">CBS 27337</strain>
    </source>
</reference>
<dbReference type="AlphaFoldDB" id="A0A0D2FJ76"/>
<gene>
    <name evidence="2" type="ORF">PV04_04090</name>
</gene>
<evidence type="ECO:0000256" key="1">
    <source>
        <dbReference type="SAM" id="MobiDB-lite"/>
    </source>
</evidence>
<accession>A0A0D2FJ76</accession>
<dbReference type="EMBL" id="KN846958">
    <property type="protein sequence ID" value="KIW68123.1"/>
    <property type="molecule type" value="Genomic_DNA"/>
</dbReference>
<evidence type="ECO:0000313" key="2">
    <source>
        <dbReference type="EMBL" id="KIW68123.1"/>
    </source>
</evidence>
<organism evidence="2 3">
    <name type="scientific">Phialophora macrospora</name>
    <dbReference type="NCBI Taxonomy" id="1851006"/>
    <lineage>
        <taxon>Eukaryota</taxon>
        <taxon>Fungi</taxon>
        <taxon>Dikarya</taxon>
        <taxon>Ascomycota</taxon>
        <taxon>Pezizomycotina</taxon>
        <taxon>Eurotiomycetes</taxon>
        <taxon>Chaetothyriomycetidae</taxon>
        <taxon>Chaetothyriales</taxon>
        <taxon>Herpotrichiellaceae</taxon>
        <taxon>Phialophora</taxon>
    </lineage>
</organism>
<dbReference type="HOGENOM" id="CLU_2277155_0_0_1"/>
<dbReference type="Proteomes" id="UP000054266">
    <property type="component" value="Unassembled WGS sequence"/>
</dbReference>
<name>A0A0D2FJ76_9EURO</name>
<feature type="region of interest" description="Disordered" evidence="1">
    <location>
        <begin position="43"/>
        <end position="102"/>
    </location>
</feature>
<feature type="compositionally biased region" description="Basic and acidic residues" evidence="1">
    <location>
        <begin position="43"/>
        <end position="58"/>
    </location>
</feature>
<sequence>MKKTLRLQDDRGKMRSLGRGHSIPFGCAAAEMLSNEMAMIEDGSQHREAAKAHTDSLRAHNATPKSSMTNPHGHKKSRKKSTGEHMTQATEHLTRWSKPVPF</sequence>